<gene>
    <name evidence="1" type="ORF">COHA_000486</name>
</gene>
<organism evidence="1 2">
    <name type="scientific">Chlorella ohadii</name>
    <dbReference type="NCBI Taxonomy" id="2649997"/>
    <lineage>
        <taxon>Eukaryota</taxon>
        <taxon>Viridiplantae</taxon>
        <taxon>Chlorophyta</taxon>
        <taxon>core chlorophytes</taxon>
        <taxon>Trebouxiophyceae</taxon>
        <taxon>Chlorellales</taxon>
        <taxon>Chlorellaceae</taxon>
        <taxon>Chlorella clade</taxon>
        <taxon>Chlorella</taxon>
    </lineage>
</organism>
<dbReference type="PANTHER" id="PTHR34407:SF1">
    <property type="entry name" value="SGNH HYDROLASE-TYPE ESTERASE DOMAIN-CONTAINING PROTEIN"/>
    <property type="match status" value="1"/>
</dbReference>
<keyword evidence="2" id="KW-1185">Reference proteome</keyword>
<evidence type="ECO:0000313" key="1">
    <source>
        <dbReference type="EMBL" id="KAI7845940.1"/>
    </source>
</evidence>
<dbReference type="PANTHER" id="PTHR34407">
    <property type="entry name" value="EXPRESSED PROTEIN"/>
    <property type="match status" value="1"/>
</dbReference>
<protein>
    <submittedName>
        <fullName evidence="1">Uncharacterized protein</fullName>
    </submittedName>
</protein>
<dbReference type="AlphaFoldDB" id="A0AAD5E0T9"/>
<sequence length="271" mass="29590">MSVLGQYYDLPVVSLRAAAWRLMHAGVKGFMVDKVTILAGKTSLGNTSHVIPLADAAEKDDYFYMDSMHPDPSKLRVLAELVIQPLAAAIEEVAAGVTVEERQDTRLQGLPPPMIPGVKDGSASVCYMLEEFKPLVTDARGFEYRPERPGAPNFVQQKWGWTGLQPGDWAELEVDTEQLRPRSPHNAIVWIMYLTSWEGMGTANVTCVSGCTCEPKQAISLAPGATVSVFQLVGLTATLHPQCRIRVEIIGQQVPGLQQKFMLSALMVAPA</sequence>
<comment type="caution">
    <text evidence="1">The sequence shown here is derived from an EMBL/GenBank/DDBJ whole genome shotgun (WGS) entry which is preliminary data.</text>
</comment>
<accession>A0AAD5E0T9</accession>
<name>A0AAD5E0T9_9CHLO</name>
<proteinExistence type="predicted"/>
<reference evidence="1" key="1">
    <citation type="submission" date="2020-11" db="EMBL/GenBank/DDBJ databases">
        <title>Chlorella ohadii genome sequencing and assembly.</title>
        <authorList>
            <person name="Murik O."/>
            <person name="Treves H."/>
            <person name="Kedem I."/>
            <person name="Shotland Y."/>
            <person name="Kaplan A."/>
        </authorList>
    </citation>
    <scope>NUCLEOTIDE SEQUENCE</scope>
    <source>
        <strain evidence="1">1</strain>
    </source>
</reference>
<dbReference type="EMBL" id="JADXDR010000011">
    <property type="protein sequence ID" value="KAI7845940.1"/>
    <property type="molecule type" value="Genomic_DNA"/>
</dbReference>
<dbReference type="Proteomes" id="UP001205105">
    <property type="component" value="Unassembled WGS sequence"/>
</dbReference>
<evidence type="ECO:0000313" key="2">
    <source>
        <dbReference type="Proteomes" id="UP001205105"/>
    </source>
</evidence>